<sequence>MPEFRQLYIDAVSSGMKNNVERGKTTWKMTSNNMEKLKLKQPTVKSVWRDFYKHGILSPAEEERNRLAIEINERLGAHSNAPNTLMDECEILEWGDHDHSDPRPSFDEGRSGSSTKVKEGGVKRKRSSHELVELATDNETPKRIRDGKFVFIDEESCIGCTQCAKIAPSSFVMLDSGRARTFAQSNAPENDIAISACPVNCMHKVAFHELKEMETSRDHGDGRTDHRHVGHRHTPLNVAGIDSDANHKSSWYHYLKQKCYISSSCPQRGCYDCPMFSAPGENPYFKKKHRAAEKVRAKDFIDSGEADIYRNTVDL</sequence>
<evidence type="ECO:0000313" key="3">
    <source>
        <dbReference type="EMBL" id="CAD9483274.1"/>
    </source>
</evidence>
<feature type="domain" description="4Fe-4S ferredoxin-type" evidence="2">
    <location>
        <begin position="148"/>
        <end position="177"/>
    </location>
</feature>
<proteinExistence type="predicted"/>
<dbReference type="Gene3D" id="3.30.70.20">
    <property type="match status" value="1"/>
</dbReference>
<evidence type="ECO:0000259" key="2">
    <source>
        <dbReference type="PROSITE" id="PS51379"/>
    </source>
</evidence>
<accession>A0A7S2MH98</accession>
<dbReference type="AlphaFoldDB" id="A0A7S2MH98"/>
<gene>
    <name evidence="3" type="ORF">HTAM1171_LOCUS4103</name>
</gene>
<organism evidence="3">
    <name type="scientific">Helicotheca tamesis</name>
    <dbReference type="NCBI Taxonomy" id="374047"/>
    <lineage>
        <taxon>Eukaryota</taxon>
        <taxon>Sar</taxon>
        <taxon>Stramenopiles</taxon>
        <taxon>Ochrophyta</taxon>
        <taxon>Bacillariophyta</taxon>
        <taxon>Mediophyceae</taxon>
        <taxon>Lithodesmiophycidae</taxon>
        <taxon>Lithodesmiales</taxon>
        <taxon>Lithodesmiaceae</taxon>
        <taxon>Helicotheca</taxon>
    </lineage>
</organism>
<name>A0A7S2MH98_9STRA</name>
<dbReference type="Pfam" id="PF13370">
    <property type="entry name" value="Fer4_13"/>
    <property type="match status" value="1"/>
</dbReference>
<protein>
    <recommendedName>
        <fullName evidence="2">4Fe-4S ferredoxin-type domain-containing protein</fullName>
    </recommendedName>
</protein>
<feature type="compositionally biased region" description="Basic residues" evidence="1">
    <location>
        <begin position="225"/>
        <end position="234"/>
    </location>
</feature>
<evidence type="ECO:0000256" key="1">
    <source>
        <dbReference type="SAM" id="MobiDB-lite"/>
    </source>
</evidence>
<dbReference type="PROSITE" id="PS51379">
    <property type="entry name" value="4FE4S_FER_2"/>
    <property type="match status" value="1"/>
</dbReference>
<dbReference type="PANTHER" id="PTHR44579">
    <property type="entry name" value="OS01G0730500 PROTEIN"/>
    <property type="match status" value="1"/>
</dbReference>
<feature type="compositionally biased region" description="Basic and acidic residues" evidence="1">
    <location>
        <begin position="215"/>
        <end position="224"/>
    </location>
</feature>
<dbReference type="SUPFAM" id="SSF54862">
    <property type="entry name" value="4Fe-4S ferredoxins"/>
    <property type="match status" value="1"/>
</dbReference>
<dbReference type="EMBL" id="HBGV01006725">
    <property type="protein sequence ID" value="CAD9483274.1"/>
    <property type="molecule type" value="Transcribed_RNA"/>
</dbReference>
<reference evidence="3" key="1">
    <citation type="submission" date="2021-01" db="EMBL/GenBank/DDBJ databases">
        <authorList>
            <person name="Corre E."/>
            <person name="Pelletier E."/>
            <person name="Niang G."/>
            <person name="Scheremetjew M."/>
            <person name="Finn R."/>
            <person name="Kale V."/>
            <person name="Holt S."/>
            <person name="Cochrane G."/>
            <person name="Meng A."/>
            <person name="Brown T."/>
            <person name="Cohen L."/>
        </authorList>
    </citation>
    <scope>NUCLEOTIDE SEQUENCE</scope>
    <source>
        <strain evidence="3">CCMP826</strain>
    </source>
</reference>
<dbReference type="InterPro" id="IPR017896">
    <property type="entry name" value="4Fe4S_Fe-S-bd"/>
</dbReference>
<feature type="region of interest" description="Disordered" evidence="1">
    <location>
        <begin position="96"/>
        <end position="128"/>
    </location>
</feature>
<feature type="region of interest" description="Disordered" evidence="1">
    <location>
        <begin position="215"/>
        <end position="240"/>
    </location>
</feature>
<dbReference type="PANTHER" id="PTHR44579:SF2">
    <property type="entry name" value="OS01G0730500 PROTEIN"/>
    <property type="match status" value="1"/>
</dbReference>